<reference evidence="2" key="1">
    <citation type="journal article" date="2015" name="Nature">
        <title>Complex archaea that bridge the gap between prokaryotes and eukaryotes.</title>
        <authorList>
            <person name="Spang A."/>
            <person name="Saw J.H."/>
            <person name="Jorgensen S.L."/>
            <person name="Zaremba-Niedzwiedzka K."/>
            <person name="Martijn J."/>
            <person name="Lind A.E."/>
            <person name="van Eijk R."/>
            <person name="Schleper C."/>
            <person name="Guy L."/>
            <person name="Ettema T.J."/>
        </authorList>
    </citation>
    <scope>NUCLEOTIDE SEQUENCE</scope>
</reference>
<feature type="transmembrane region" description="Helical" evidence="1">
    <location>
        <begin position="532"/>
        <end position="552"/>
    </location>
</feature>
<dbReference type="InterPro" id="IPR013783">
    <property type="entry name" value="Ig-like_fold"/>
</dbReference>
<keyword evidence="1" id="KW-0812">Transmembrane</keyword>
<dbReference type="GO" id="GO:0006508">
    <property type="term" value="P:proteolysis"/>
    <property type="evidence" value="ECO:0007669"/>
    <property type="project" value="InterPro"/>
</dbReference>
<evidence type="ECO:0000256" key="1">
    <source>
        <dbReference type="SAM" id="Phobius"/>
    </source>
</evidence>
<name>A0A0F9IY52_9ZZZZ</name>
<dbReference type="Gene3D" id="2.60.40.10">
    <property type="entry name" value="Immunoglobulins"/>
    <property type="match status" value="1"/>
</dbReference>
<comment type="caution">
    <text evidence="2">The sequence shown here is derived from an EMBL/GenBank/DDBJ whole genome shotgun (WGS) entry which is preliminary data.</text>
</comment>
<dbReference type="Gene3D" id="3.40.50.1460">
    <property type="match status" value="1"/>
</dbReference>
<dbReference type="InterPro" id="IPR001096">
    <property type="entry name" value="Peptidase_C13"/>
</dbReference>
<organism evidence="2">
    <name type="scientific">marine sediment metagenome</name>
    <dbReference type="NCBI Taxonomy" id="412755"/>
    <lineage>
        <taxon>unclassified sequences</taxon>
        <taxon>metagenomes</taxon>
        <taxon>ecological metagenomes</taxon>
    </lineage>
</organism>
<evidence type="ECO:0000313" key="2">
    <source>
        <dbReference type="EMBL" id="KKL91977.1"/>
    </source>
</evidence>
<dbReference type="AlphaFoldDB" id="A0A0F9IY52"/>
<protein>
    <submittedName>
        <fullName evidence="2">Uncharacterized protein</fullName>
    </submittedName>
</protein>
<gene>
    <name evidence="2" type="ORF">LCGC14_1889300</name>
</gene>
<keyword evidence="1" id="KW-0472">Membrane</keyword>
<dbReference type="GO" id="GO:0008233">
    <property type="term" value="F:peptidase activity"/>
    <property type="evidence" value="ECO:0007669"/>
    <property type="project" value="InterPro"/>
</dbReference>
<accession>A0A0F9IY52</accession>
<proteinExistence type="predicted"/>
<dbReference type="Pfam" id="PF01650">
    <property type="entry name" value="Peptidase_C13"/>
    <property type="match status" value="1"/>
</dbReference>
<sequence>MKKAYSRILLIIILATSFFSIHISTYTAIPNSNIQIKSEPKAAAESANLAAWIVIAGDRSDHDKLDLIRSGTDKAYEALINRGFTASEIYYLDPAYATVANPQSSYRDADTTLANIQWAIETWAASRVDATHGLGIYLFNHGGTGYMTIPGTDLTDTHLNTYLDNLEASTGVNRTIIIYEACHAGSFINPVSKDNRIVVAATDITHNSFVNAAWDWAAFSETFWSSIRQCKTIGEAFEDAVVNVAALGYGSDQFPWIDDNHDEIGNEVDGAGNLPNGGDGTDALNVWIGTGLNCPDILIFRWPLRFWIERIPPIPPPVWVIINTNSIVKDVYARVIPPNWIPPTPEPEDPKLPDGVALVGDEGVLTIRLTDRDGDGNYTGNLNPGNDYDFWGDDGDYRVNIIALTEDNIIARIQTPVIIVNDDGNPPPDTTDPTIAIITPSPDALVSGIVGVIAEGDDDQGLDTIQIFVDDVEVTEELMPPYLPYPQVTYNLDTSDYSDGTHTIKATATDNSGNANSASIEIIIGDEDGIPGYHITVLIFGSIIGVAMIYFISKKKIKTLS</sequence>
<dbReference type="Pfam" id="PF17957">
    <property type="entry name" value="Big_7"/>
    <property type="match status" value="1"/>
</dbReference>
<dbReference type="EMBL" id="LAZR01019593">
    <property type="protein sequence ID" value="KKL91977.1"/>
    <property type="molecule type" value="Genomic_DNA"/>
</dbReference>
<keyword evidence="1" id="KW-1133">Transmembrane helix</keyword>